<evidence type="ECO:0000313" key="1">
    <source>
        <dbReference type="EMBL" id="GLT24352.1"/>
    </source>
</evidence>
<protein>
    <recommendedName>
        <fullName evidence="3">Tetratricopeptide repeat protein</fullName>
    </recommendedName>
</protein>
<dbReference type="Proteomes" id="UP001157167">
    <property type="component" value="Unassembled WGS sequence"/>
</dbReference>
<accession>A0ABQ6FFG8</accession>
<gene>
    <name evidence="1" type="ORF">GCM10007933_38310</name>
</gene>
<proteinExistence type="predicted"/>
<dbReference type="InterPro" id="IPR011990">
    <property type="entry name" value="TPR-like_helical_dom_sf"/>
</dbReference>
<sequence>MHLTFDWSTTLRRVRGRTSFVPDAVASAGTRCGWKRFPFGDRIYRYGGDALATNWARLHAGDAEPYPDVAALGRLVRANPALGARVPDLAAAARDVEEAWRAYHAGDFAEAVDRGEAAGPVGTVVAARAAIVYATHLEEDEMRRAAILRDTVDACSVLVELAPNWANAWFVNGLAIGRYCQHVPLVRSLARGLGGKSREALQRALQLEPGHADAHAGLGIYCTEVIDKVGAMVAALTYGVKKETAIEHFEAARALNPRSPTTLVEYARALMLAGGAASLGRAHALFAEAAACQPLDAQARLDVEWARAELAA</sequence>
<dbReference type="SUPFAM" id="SSF48452">
    <property type="entry name" value="TPR-like"/>
    <property type="match status" value="1"/>
</dbReference>
<dbReference type="EMBL" id="BSPX01000087">
    <property type="protein sequence ID" value="GLT24352.1"/>
    <property type="molecule type" value="Genomic_DNA"/>
</dbReference>
<evidence type="ECO:0000313" key="2">
    <source>
        <dbReference type="Proteomes" id="UP001157167"/>
    </source>
</evidence>
<evidence type="ECO:0008006" key="3">
    <source>
        <dbReference type="Google" id="ProtNLM"/>
    </source>
</evidence>
<keyword evidence="2" id="KW-1185">Reference proteome</keyword>
<reference evidence="2" key="1">
    <citation type="journal article" date="2019" name="Int. J. Syst. Evol. Microbiol.">
        <title>The Global Catalogue of Microorganisms (GCM) 10K type strain sequencing project: providing services to taxonomists for standard genome sequencing and annotation.</title>
        <authorList>
            <consortium name="The Broad Institute Genomics Platform"/>
            <consortium name="The Broad Institute Genome Sequencing Center for Infectious Disease"/>
            <person name="Wu L."/>
            <person name="Ma J."/>
        </authorList>
    </citation>
    <scope>NUCLEOTIDE SEQUENCE [LARGE SCALE GENOMIC DNA]</scope>
    <source>
        <strain evidence="2">NBRC 102407</strain>
    </source>
</reference>
<comment type="caution">
    <text evidence="1">The sequence shown here is derived from an EMBL/GenBank/DDBJ whole genome shotgun (WGS) entry which is preliminary data.</text>
</comment>
<dbReference type="RefSeq" id="WP_284189517.1">
    <property type="nucleotide sequence ID" value="NZ_BSPX01000087.1"/>
</dbReference>
<organism evidence="1 2">
    <name type="scientific">Zoogloea oryzae</name>
    <dbReference type="NCBI Taxonomy" id="310767"/>
    <lineage>
        <taxon>Bacteria</taxon>
        <taxon>Pseudomonadati</taxon>
        <taxon>Pseudomonadota</taxon>
        <taxon>Betaproteobacteria</taxon>
        <taxon>Rhodocyclales</taxon>
        <taxon>Zoogloeaceae</taxon>
        <taxon>Zoogloea</taxon>
    </lineage>
</organism>
<name>A0ABQ6FFG8_9RHOO</name>
<dbReference type="Gene3D" id="1.25.40.10">
    <property type="entry name" value="Tetratricopeptide repeat domain"/>
    <property type="match status" value="1"/>
</dbReference>